<proteinExistence type="predicted"/>
<dbReference type="Gene3D" id="3.40.630.30">
    <property type="match status" value="1"/>
</dbReference>
<dbReference type="RefSeq" id="WP_095415782.1">
    <property type="nucleotide sequence ID" value="NZ_CP018477.1"/>
</dbReference>
<protein>
    <submittedName>
        <fullName evidence="2">Cellulose biosynthesis protein</fullName>
    </submittedName>
</protein>
<dbReference type="InterPro" id="IPR038740">
    <property type="entry name" value="BioF2-like_GNAT_dom"/>
</dbReference>
<dbReference type="InterPro" id="IPR016181">
    <property type="entry name" value="Acyl_CoA_acyltransferase"/>
</dbReference>
<evidence type="ECO:0000313" key="2">
    <source>
        <dbReference type="EMBL" id="ASV75853.1"/>
    </source>
</evidence>
<name>A0A286RIS0_9BACT</name>
<dbReference type="AlphaFoldDB" id="A0A286RIS0"/>
<evidence type="ECO:0000259" key="1">
    <source>
        <dbReference type="Pfam" id="PF13480"/>
    </source>
</evidence>
<sequence>MIDQRAWSVRVHEDFRDLEQLEGQWNHWAEDPPFRRYDWQRTWWEVYGPGSLSRKRSRLCILEVRHGETLAGIVPLYREWHPLWGWVLRWLGSGEVCSDYLGPIAPACYQEHVGRVAIIALHALALGKSRFQDVTIDRSPAPRLTCHRIDWDGMRADDPAVQAVRIQAETLKWALDVRPTESSWQLALPRTWGEYLDSLQPRSVRRRYRKLSRAYLDHPDLVLHVVGKQEVFGTPCDDNWQSAWNILVQLHQARRRQVGDQGLFASTQFEVFHRRILTEYLPSGRAALAWLEWQGQPIAAEYLLLSGKTVMAYQSGINPDFLTLSPGHLMSLSLIREAIRWGFETFDLLRGDEPYKRHLGARPTPLVRIRAAPPQVSARWRFTLWNWGRHSRELLRRMKAKNIDFGGTMMEDDQVAAVDS</sequence>
<keyword evidence="3" id="KW-1185">Reference proteome</keyword>
<dbReference type="SUPFAM" id="SSF55729">
    <property type="entry name" value="Acyl-CoA N-acyltransferases (Nat)"/>
    <property type="match status" value="1"/>
</dbReference>
<dbReference type="EMBL" id="CP018477">
    <property type="protein sequence ID" value="ASV75853.1"/>
    <property type="molecule type" value="Genomic_DNA"/>
</dbReference>
<organism evidence="2 3">
    <name type="scientific">Thermogutta terrifontis</name>
    <dbReference type="NCBI Taxonomy" id="1331910"/>
    <lineage>
        <taxon>Bacteria</taxon>
        <taxon>Pseudomonadati</taxon>
        <taxon>Planctomycetota</taxon>
        <taxon>Planctomycetia</taxon>
        <taxon>Pirellulales</taxon>
        <taxon>Thermoguttaceae</taxon>
        <taxon>Thermogutta</taxon>
    </lineage>
</organism>
<reference evidence="2 3" key="1">
    <citation type="journal article" name="Front. Microbiol.">
        <title>Sugar Metabolism of the First Thermophilic Planctomycete Thermogutta terrifontis: Comparative Genomic and Transcriptomic Approaches.</title>
        <authorList>
            <person name="Elcheninov A.G."/>
            <person name="Menzel P."/>
            <person name="Gudbergsdottir S.R."/>
            <person name="Slesarev A.I."/>
            <person name="Kadnikov V.V."/>
            <person name="Krogh A."/>
            <person name="Bonch-Osmolovskaya E.A."/>
            <person name="Peng X."/>
            <person name="Kublanov I.V."/>
        </authorList>
    </citation>
    <scope>NUCLEOTIDE SEQUENCE [LARGE SCALE GENOMIC DNA]</scope>
    <source>
        <strain evidence="2 3">R1</strain>
    </source>
</reference>
<dbReference type="OrthoDB" id="9808976at2"/>
<dbReference type="Pfam" id="PF13480">
    <property type="entry name" value="Acetyltransf_6"/>
    <property type="match status" value="1"/>
</dbReference>
<feature type="domain" description="BioF2-like acetyltransferase" evidence="1">
    <location>
        <begin position="202"/>
        <end position="357"/>
    </location>
</feature>
<dbReference type="KEGG" id="ttf:THTE_3251"/>
<evidence type="ECO:0000313" key="3">
    <source>
        <dbReference type="Proteomes" id="UP000215086"/>
    </source>
</evidence>
<dbReference type="Proteomes" id="UP000215086">
    <property type="component" value="Chromosome"/>
</dbReference>
<accession>A0A286RIS0</accession>
<gene>
    <name evidence="2" type="ORF">THTE_3251</name>
</gene>